<evidence type="ECO:0000313" key="5">
    <source>
        <dbReference type="Proteomes" id="UP000009022"/>
    </source>
</evidence>
<evidence type="ECO:0000256" key="3">
    <source>
        <dbReference type="SAM" id="SignalP"/>
    </source>
</evidence>
<gene>
    <name evidence="4" type="ORF">TRIADDRAFT_60478</name>
</gene>
<sequence>MKLLLGLAVMLGWSFIVSGRSKNLPGSSSCNPKVSNIALDDIKISVICNRISISWTSRTSNNSKCLPIRRLHYAVKYKYWSFTASISSSLACYNTNETKCTIELPRNLNSPVFDYRIMLLSENKMISLSDQYTILPYKRFQPETPLCQSFVDYRRKAIQFTCQKRKSCYYLIDYTYNFYLMVNNEVKLLQKNVHSGSIQCHLNPFSKNQKYFWFANAESEYNIKSANTSKFNFSIQPVQASLNSNKPTMSLSSISIPKSSPSSTKIDNADNNDATTLSTTTWITHQVHGDTTTSIIDRNFQNPTSMAIQNTATLTPTAPSPSSTYLKDNKIVDTWKLTPKSTVKVNEGLATTPITKENLFTSDESTVTQLLLSSGSTEPQHSISILIPYILVAITAIIIAVLVIISYFKWLHKKKAKPKPTVSSSNEINYTLTQVTVDDPESAYAEIGMLLREVSSTSNNPDNNSENSDQIEGINSSRSSPRTPNRYSINRSARNVSTWSELQNNIQTSLPTIHQNNTTNPPLKMVIKSNRNTSVCSHIEEIVTGHKSSIDHNDHSFPETSTQEDLSKGNQLAASLPNDHDQPEQNVEEQISAIKETVTYSSFCWSLGRADSEIVSNEWDNVDEELKSSNSSVDEESVENYTSSIKSEDTIIKNQLKETLREKSPQSEVNVKEITAKNMEMNGLFVDANLHPSLTWSCSRDMEPISKEITITTHPILCA</sequence>
<dbReference type="InParanoid" id="B3S8B5"/>
<dbReference type="HOGENOM" id="CLU_384679_0_0_1"/>
<dbReference type="KEGG" id="tad:TRIADDRAFT_60478"/>
<evidence type="ECO:0000313" key="4">
    <source>
        <dbReference type="EMBL" id="EDV21170.1"/>
    </source>
</evidence>
<dbReference type="EMBL" id="DS985255">
    <property type="protein sequence ID" value="EDV21170.1"/>
    <property type="molecule type" value="Genomic_DNA"/>
</dbReference>
<feature type="compositionally biased region" description="Low complexity" evidence="1">
    <location>
        <begin position="475"/>
        <end position="488"/>
    </location>
</feature>
<proteinExistence type="predicted"/>
<keyword evidence="2" id="KW-1133">Transmembrane helix</keyword>
<feature type="region of interest" description="Disordered" evidence="1">
    <location>
        <begin position="246"/>
        <end position="270"/>
    </location>
</feature>
<evidence type="ECO:0008006" key="6">
    <source>
        <dbReference type="Google" id="ProtNLM"/>
    </source>
</evidence>
<feature type="chain" id="PRO_5002797464" description="Fibronectin type-III domain-containing protein" evidence="3">
    <location>
        <begin position="20"/>
        <end position="719"/>
    </location>
</feature>
<evidence type="ECO:0000256" key="2">
    <source>
        <dbReference type="SAM" id="Phobius"/>
    </source>
</evidence>
<feature type="transmembrane region" description="Helical" evidence="2">
    <location>
        <begin position="386"/>
        <end position="408"/>
    </location>
</feature>
<protein>
    <recommendedName>
        <fullName evidence="6">Fibronectin type-III domain-containing protein</fullName>
    </recommendedName>
</protein>
<feature type="compositionally biased region" description="Low complexity" evidence="1">
    <location>
        <begin position="455"/>
        <end position="468"/>
    </location>
</feature>
<reference evidence="4 5" key="1">
    <citation type="journal article" date="2008" name="Nature">
        <title>The Trichoplax genome and the nature of placozoans.</title>
        <authorList>
            <person name="Srivastava M."/>
            <person name="Begovic E."/>
            <person name="Chapman J."/>
            <person name="Putnam N.H."/>
            <person name="Hellsten U."/>
            <person name="Kawashima T."/>
            <person name="Kuo A."/>
            <person name="Mitros T."/>
            <person name="Salamov A."/>
            <person name="Carpenter M.L."/>
            <person name="Signorovitch A.Y."/>
            <person name="Moreno M.A."/>
            <person name="Kamm K."/>
            <person name="Grimwood J."/>
            <person name="Schmutz J."/>
            <person name="Shapiro H."/>
            <person name="Grigoriev I.V."/>
            <person name="Buss L.W."/>
            <person name="Schierwater B."/>
            <person name="Dellaporta S.L."/>
            <person name="Rokhsar D.S."/>
        </authorList>
    </citation>
    <scope>NUCLEOTIDE SEQUENCE [LARGE SCALE GENOMIC DNA]</scope>
    <source>
        <strain evidence="4 5">Grell-BS-1999</strain>
    </source>
</reference>
<dbReference type="AlphaFoldDB" id="B3S8B5"/>
<accession>B3S8B5</accession>
<organism evidence="4 5">
    <name type="scientific">Trichoplax adhaerens</name>
    <name type="common">Trichoplax reptans</name>
    <dbReference type="NCBI Taxonomy" id="10228"/>
    <lineage>
        <taxon>Eukaryota</taxon>
        <taxon>Metazoa</taxon>
        <taxon>Placozoa</taxon>
        <taxon>Uniplacotomia</taxon>
        <taxon>Trichoplacea</taxon>
        <taxon>Trichoplacidae</taxon>
        <taxon>Trichoplax</taxon>
    </lineage>
</organism>
<keyword evidence="2" id="KW-0472">Membrane</keyword>
<feature type="compositionally biased region" description="Low complexity" evidence="1">
    <location>
        <begin position="250"/>
        <end position="263"/>
    </location>
</feature>
<keyword evidence="5" id="KW-1185">Reference proteome</keyword>
<evidence type="ECO:0000256" key="1">
    <source>
        <dbReference type="SAM" id="MobiDB-lite"/>
    </source>
</evidence>
<dbReference type="RefSeq" id="XP_002116500.1">
    <property type="nucleotide sequence ID" value="XM_002116464.1"/>
</dbReference>
<dbReference type="Proteomes" id="UP000009022">
    <property type="component" value="Unassembled WGS sequence"/>
</dbReference>
<dbReference type="CTD" id="6757712"/>
<feature type="signal peptide" evidence="3">
    <location>
        <begin position="1"/>
        <end position="19"/>
    </location>
</feature>
<feature type="region of interest" description="Disordered" evidence="1">
    <location>
        <begin position="455"/>
        <end position="488"/>
    </location>
</feature>
<keyword evidence="3" id="KW-0732">Signal</keyword>
<name>B3S8B5_TRIAD</name>
<dbReference type="GeneID" id="6757712"/>
<keyword evidence="2" id="KW-0812">Transmembrane</keyword>